<accession>A0ABQ1JUY4</accession>
<sequence length="370" mass="39571">MTTGFRQRWVGWRNGIISNPAFQSWASRFALTRPVSRIRAKRLFDIIAGFTYSQTLYACVESGIISRLEQGAARSAELGSLARLDSQATRRLLRAAAALGLIESVGDDLWMLGEQGVALVGNPGAIAMIRHHHLLYADLADPLSLLRGERTEPGALAGYWPYALGDGSEGEDQAAVSPYSQLMSASQPMVADQVVHAWRFDRYKRMLDVGGGSGAFIAAVAKVAPALDFGLFDLPAVTAIGARLLGEQGVRVNAHPGDFRNDAIPIGYDLITLIRILHDHDDALAQALLVKVRAALAPGATLLIAEPMAGTSGAEAMADAYFGFYLLAMGSGRARTPQEIGAMLTKAGFASWRERPTGLPIVTRVISATA</sequence>
<keyword evidence="6" id="KW-1185">Reference proteome</keyword>
<dbReference type="InterPro" id="IPR001077">
    <property type="entry name" value="COMT_C"/>
</dbReference>
<evidence type="ECO:0000256" key="3">
    <source>
        <dbReference type="ARBA" id="ARBA00022691"/>
    </source>
</evidence>
<protein>
    <submittedName>
        <fullName evidence="5">O-methyltransferase</fullName>
    </submittedName>
</protein>
<evidence type="ECO:0000259" key="4">
    <source>
        <dbReference type="Pfam" id="PF00891"/>
    </source>
</evidence>
<evidence type="ECO:0000256" key="2">
    <source>
        <dbReference type="ARBA" id="ARBA00022679"/>
    </source>
</evidence>
<keyword evidence="1" id="KW-0489">Methyltransferase</keyword>
<dbReference type="RefSeq" id="WP_188515551.1">
    <property type="nucleotide sequence ID" value="NZ_BMGD01000007.1"/>
</dbReference>
<dbReference type="InterPro" id="IPR036390">
    <property type="entry name" value="WH_DNA-bd_sf"/>
</dbReference>
<dbReference type="EMBL" id="BMGD01000007">
    <property type="protein sequence ID" value="GGB75199.1"/>
    <property type="molecule type" value="Genomic_DNA"/>
</dbReference>
<proteinExistence type="predicted"/>
<dbReference type="PANTHER" id="PTHR43712:SF2">
    <property type="entry name" value="O-METHYLTRANSFERASE CICE"/>
    <property type="match status" value="1"/>
</dbReference>
<evidence type="ECO:0000313" key="6">
    <source>
        <dbReference type="Proteomes" id="UP000614261"/>
    </source>
</evidence>
<evidence type="ECO:0000313" key="5">
    <source>
        <dbReference type="EMBL" id="GGB75199.1"/>
    </source>
</evidence>
<dbReference type="SUPFAM" id="SSF46785">
    <property type="entry name" value="Winged helix' DNA-binding domain"/>
    <property type="match status" value="1"/>
</dbReference>
<name>A0ABQ1JUY4_9SPHN</name>
<dbReference type="Gene3D" id="3.40.50.150">
    <property type="entry name" value="Vaccinia Virus protein VP39"/>
    <property type="match status" value="1"/>
</dbReference>
<organism evidence="5 6">
    <name type="scientific">Blastomonas aquatica</name>
    <dbReference type="NCBI Taxonomy" id="1510276"/>
    <lineage>
        <taxon>Bacteria</taxon>
        <taxon>Pseudomonadati</taxon>
        <taxon>Pseudomonadota</taxon>
        <taxon>Alphaproteobacteria</taxon>
        <taxon>Sphingomonadales</taxon>
        <taxon>Sphingomonadaceae</taxon>
        <taxon>Blastomonas</taxon>
    </lineage>
</organism>
<comment type="caution">
    <text evidence="5">The sequence shown here is derived from an EMBL/GenBank/DDBJ whole genome shotgun (WGS) entry which is preliminary data.</text>
</comment>
<dbReference type="SUPFAM" id="SSF53335">
    <property type="entry name" value="S-adenosyl-L-methionine-dependent methyltransferases"/>
    <property type="match status" value="1"/>
</dbReference>
<dbReference type="Gene3D" id="1.10.10.10">
    <property type="entry name" value="Winged helix-like DNA-binding domain superfamily/Winged helix DNA-binding domain"/>
    <property type="match status" value="1"/>
</dbReference>
<dbReference type="PROSITE" id="PS51683">
    <property type="entry name" value="SAM_OMT_II"/>
    <property type="match status" value="1"/>
</dbReference>
<dbReference type="Pfam" id="PF00891">
    <property type="entry name" value="Methyltransf_2"/>
    <property type="match status" value="1"/>
</dbReference>
<keyword evidence="3" id="KW-0949">S-adenosyl-L-methionine</keyword>
<evidence type="ECO:0000256" key="1">
    <source>
        <dbReference type="ARBA" id="ARBA00022603"/>
    </source>
</evidence>
<reference evidence="6" key="1">
    <citation type="journal article" date="2019" name="Int. J. Syst. Evol. Microbiol.">
        <title>The Global Catalogue of Microorganisms (GCM) 10K type strain sequencing project: providing services to taxonomists for standard genome sequencing and annotation.</title>
        <authorList>
            <consortium name="The Broad Institute Genomics Platform"/>
            <consortium name="The Broad Institute Genome Sequencing Center for Infectious Disease"/>
            <person name="Wu L."/>
            <person name="Ma J."/>
        </authorList>
    </citation>
    <scope>NUCLEOTIDE SEQUENCE [LARGE SCALE GENOMIC DNA]</scope>
    <source>
        <strain evidence="6">CGMCC 1.12851</strain>
    </source>
</reference>
<dbReference type="InterPro" id="IPR036388">
    <property type="entry name" value="WH-like_DNA-bd_sf"/>
</dbReference>
<keyword evidence="2" id="KW-0808">Transferase</keyword>
<feature type="domain" description="O-methyltransferase C-terminal" evidence="4">
    <location>
        <begin position="138"/>
        <end position="350"/>
    </location>
</feature>
<dbReference type="InterPro" id="IPR029063">
    <property type="entry name" value="SAM-dependent_MTases_sf"/>
</dbReference>
<dbReference type="PANTHER" id="PTHR43712">
    <property type="entry name" value="PUTATIVE (AFU_ORTHOLOGUE AFUA_4G14580)-RELATED"/>
    <property type="match status" value="1"/>
</dbReference>
<gene>
    <name evidence="5" type="ORF">GCM10010833_33030</name>
</gene>
<dbReference type="InterPro" id="IPR016461">
    <property type="entry name" value="COMT-like"/>
</dbReference>
<dbReference type="CDD" id="cd02440">
    <property type="entry name" value="AdoMet_MTases"/>
    <property type="match status" value="1"/>
</dbReference>
<dbReference type="Proteomes" id="UP000614261">
    <property type="component" value="Unassembled WGS sequence"/>
</dbReference>